<dbReference type="CDD" id="cd00028">
    <property type="entry name" value="B_lectin"/>
    <property type="match status" value="1"/>
</dbReference>
<evidence type="ECO:0000313" key="3">
    <source>
        <dbReference type="EMBL" id="WOL16522.1"/>
    </source>
</evidence>
<dbReference type="InterPro" id="IPR036426">
    <property type="entry name" value="Bulb-type_lectin_dom_sf"/>
</dbReference>
<accession>A0AAQ3KZT6</accession>
<dbReference type="GO" id="GO:0051707">
    <property type="term" value="P:response to other organism"/>
    <property type="evidence" value="ECO:0007669"/>
    <property type="project" value="UniProtKB-ARBA"/>
</dbReference>
<dbReference type="SUPFAM" id="SSF51110">
    <property type="entry name" value="alpha-D-mannose-specific plant lectins"/>
    <property type="match status" value="2"/>
</dbReference>
<dbReference type="Gene3D" id="2.90.10.10">
    <property type="entry name" value="Bulb-type lectin domain"/>
    <property type="match status" value="2"/>
</dbReference>
<reference evidence="3 4" key="1">
    <citation type="submission" date="2023-10" db="EMBL/GenBank/DDBJ databases">
        <title>Chromosome-scale genome assembly provides insights into flower coloration mechanisms of Canna indica.</title>
        <authorList>
            <person name="Li C."/>
        </authorList>
    </citation>
    <scope>NUCLEOTIDE SEQUENCE [LARGE SCALE GENOMIC DNA]</scope>
    <source>
        <tissue evidence="3">Flower</tissue>
    </source>
</reference>
<dbReference type="EMBL" id="CP136897">
    <property type="protein sequence ID" value="WOL16522.1"/>
    <property type="molecule type" value="Genomic_DNA"/>
</dbReference>
<dbReference type="InterPro" id="IPR001480">
    <property type="entry name" value="Bulb-type_lectin_dom"/>
</dbReference>
<keyword evidence="4" id="KW-1185">Reference proteome</keyword>
<evidence type="ECO:0000256" key="1">
    <source>
        <dbReference type="SAM" id="SignalP"/>
    </source>
</evidence>
<feature type="chain" id="PRO_5043032928" evidence="1">
    <location>
        <begin position="30"/>
        <end position="263"/>
    </location>
</feature>
<gene>
    <name evidence="3" type="ORF">Cni_G25309</name>
</gene>
<dbReference type="PROSITE" id="PS50927">
    <property type="entry name" value="BULB_LECTIN"/>
    <property type="match status" value="2"/>
</dbReference>
<evidence type="ECO:0000259" key="2">
    <source>
        <dbReference type="PROSITE" id="PS50927"/>
    </source>
</evidence>
<dbReference type="AlphaFoldDB" id="A0AAQ3KZT6"/>
<sequence>MAIPSLVEHNAPLLLALSILVFLAATSSANEENVLLTGDVLGTDSQLSYAGATFVMQGDCNLVLYNKGSGFQSNTHGAGHNCTLSLTDRGNLVITSSLSTVWRSPVPGSEGKRGKYAAVLRPDGQLAVYGPAVWSTPGFGLSAAGHEAAELAAIPMVRNVLFSSQVLYANAELATRDYAFVMRDDCDLALSKAGNVVWQSGTAGRGRHCFVRLDHRGQLAVVGDHNYKALWTSKSASSDGDYVLILQINGQAVVYGPVVWSTN</sequence>
<feature type="domain" description="Bulb-type lectin" evidence="2">
    <location>
        <begin position="158"/>
        <end position="263"/>
    </location>
</feature>
<dbReference type="Proteomes" id="UP001327560">
    <property type="component" value="Chromosome 8"/>
</dbReference>
<proteinExistence type="predicted"/>
<keyword evidence="1" id="KW-0732">Signal</keyword>
<feature type="domain" description="Bulb-type lectin" evidence="2">
    <location>
        <begin position="32"/>
        <end position="141"/>
    </location>
</feature>
<organism evidence="3 4">
    <name type="scientific">Canna indica</name>
    <name type="common">Indian-shot</name>
    <dbReference type="NCBI Taxonomy" id="4628"/>
    <lineage>
        <taxon>Eukaryota</taxon>
        <taxon>Viridiplantae</taxon>
        <taxon>Streptophyta</taxon>
        <taxon>Embryophyta</taxon>
        <taxon>Tracheophyta</taxon>
        <taxon>Spermatophyta</taxon>
        <taxon>Magnoliopsida</taxon>
        <taxon>Liliopsida</taxon>
        <taxon>Zingiberales</taxon>
        <taxon>Cannaceae</taxon>
        <taxon>Canna</taxon>
    </lineage>
</organism>
<name>A0AAQ3KZT6_9LILI</name>
<dbReference type="SMART" id="SM00108">
    <property type="entry name" value="B_lectin"/>
    <property type="match status" value="2"/>
</dbReference>
<protein>
    <submittedName>
        <fullName evidence="3">Mannose-specific lectin 3-like</fullName>
    </submittedName>
</protein>
<feature type="signal peptide" evidence="1">
    <location>
        <begin position="1"/>
        <end position="29"/>
    </location>
</feature>
<evidence type="ECO:0000313" key="4">
    <source>
        <dbReference type="Proteomes" id="UP001327560"/>
    </source>
</evidence>